<evidence type="ECO:0000313" key="2">
    <source>
        <dbReference type="Proteomes" id="UP001384579"/>
    </source>
</evidence>
<protein>
    <submittedName>
        <fullName evidence="1">Uncharacterized protein</fullName>
    </submittedName>
</protein>
<reference evidence="1 2" key="1">
    <citation type="journal article" date="2020" name="Harmful Algae">
        <title>Molecular and morphological characterization of a novel dihydroanatoxin-a producing Microcoleus species (cyanobacteria) from the Russian River, California, USA.</title>
        <authorList>
            <person name="Conklin K.Y."/>
            <person name="Stancheva R."/>
            <person name="Otten T.G."/>
            <person name="Fadness R."/>
            <person name="Boyer G.L."/>
            <person name="Read B."/>
            <person name="Zhang X."/>
            <person name="Sheath R.G."/>
        </authorList>
    </citation>
    <scope>NUCLEOTIDE SEQUENCE [LARGE SCALE GENOMIC DNA]</scope>
    <source>
        <strain evidence="1 2">PTRS2</strain>
    </source>
</reference>
<sequence length="45" mass="5158">MTHALGIQGVAIVVPYIKQQHQHNSKTEKISPKVSFSKFLGFWEF</sequence>
<dbReference type="EMBL" id="JBBLXS010000091">
    <property type="protein sequence ID" value="MEK0185056.1"/>
    <property type="molecule type" value="Genomic_DNA"/>
</dbReference>
<name>A0ABU8YLC2_9CYAN</name>
<evidence type="ECO:0000313" key="1">
    <source>
        <dbReference type="EMBL" id="MEK0185056.1"/>
    </source>
</evidence>
<organism evidence="1 2">
    <name type="scientific">Microcoleus anatoxicus PTRS2</name>
    <dbReference type="NCBI Taxonomy" id="2705321"/>
    <lineage>
        <taxon>Bacteria</taxon>
        <taxon>Bacillati</taxon>
        <taxon>Cyanobacteriota</taxon>
        <taxon>Cyanophyceae</taxon>
        <taxon>Oscillatoriophycideae</taxon>
        <taxon>Oscillatoriales</taxon>
        <taxon>Microcoleaceae</taxon>
        <taxon>Microcoleus</taxon>
        <taxon>Microcoleus anatoxicus</taxon>
    </lineage>
</organism>
<dbReference type="RefSeq" id="WP_340518418.1">
    <property type="nucleotide sequence ID" value="NZ_JBBLXS010000091.1"/>
</dbReference>
<gene>
    <name evidence="1" type="ORF">WMG39_09315</name>
</gene>
<accession>A0ABU8YLC2</accession>
<keyword evidence="2" id="KW-1185">Reference proteome</keyword>
<comment type="caution">
    <text evidence="1">The sequence shown here is derived from an EMBL/GenBank/DDBJ whole genome shotgun (WGS) entry which is preliminary data.</text>
</comment>
<proteinExistence type="predicted"/>
<dbReference type="Proteomes" id="UP001384579">
    <property type="component" value="Unassembled WGS sequence"/>
</dbReference>